<feature type="repeat" description="PPR" evidence="3">
    <location>
        <begin position="466"/>
        <end position="500"/>
    </location>
</feature>
<evidence type="ECO:0000256" key="2">
    <source>
        <dbReference type="ARBA" id="ARBA00022737"/>
    </source>
</evidence>
<dbReference type="PANTHER" id="PTHR47933:SF45">
    <property type="entry name" value="PENTACOTRIPEPTIDE-REPEAT REGION OF PRORP DOMAIN-CONTAINING PROTEIN"/>
    <property type="match status" value="1"/>
</dbReference>
<comment type="similarity">
    <text evidence="1">Belongs to the PPR family. P subfamily.</text>
</comment>
<feature type="repeat" description="PPR" evidence="3">
    <location>
        <begin position="393"/>
        <end position="427"/>
    </location>
</feature>
<dbReference type="PANTHER" id="PTHR47933">
    <property type="entry name" value="PENTATRICOPEPTIDE REPEAT-CONTAINING PROTEIN 1, MITOCHONDRIAL"/>
    <property type="match status" value="1"/>
</dbReference>
<reference evidence="5" key="1">
    <citation type="journal article" date="2023" name="Mol. Ecol. Resour.">
        <title>Chromosome-level genome assembly of a triploid poplar Populus alba 'Berolinensis'.</title>
        <authorList>
            <person name="Chen S."/>
            <person name="Yu Y."/>
            <person name="Wang X."/>
            <person name="Wang S."/>
            <person name="Zhang T."/>
            <person name="Zhou Y."/>
            <person name="He R."/>
            <person name="Meng N."/>
            <person name="Wang Y."/>
            <person name="Liu W."/>
            <person name="Liu Z."/>
            <person name="Liu J."/>
            <person name="Guo Q."/>
            <person name="Huang H."/>
            <person name="Sederoff R.R."/>
            <person name="Wang G."/>
            <person name="Qu G."/>
            <person name="Chen S."/>
        </authorList>
    </citation>
    <scope>NUCLEOTIDE SEQUENCE</scope>
    <source>
        <strain evidence="5">SC-2020</strain>
    </source>
</reference>
<evidence type="ECO:0000256" key="3">
    <source>
        <dbReference type="PROSITE-ProRule" id="PRU00708"/>
    </source>
</evidence>
<keyword evidence="6" id="KW-1185">Reference proteome</keyword>
<dbReference type="Proteomes" id="UP001164929">
    <property type="component" value="Chromosome 5"/>
</dbReference>
<feature type="repeat" description="PPR" evidence="3">
    <location>
        <begin position="536"/>
        <end position="570"/>
    </location>
</feature>
<comment type="caution">
    <text evidence="5">The sequence shown here is derived from an EMBL/GenBank/DDBJ whole genome shotgun (WGS) entry which is preliminary data.</text>
</comment>
<dbReference type="Pfam" id="PF12854">
    <property type="entry name" value="PPR_1"/>
    <property type="match status" value="1"/>
</dbReference>
<accession>A0AAD6W1M7</accession>
<feature type="compositionally biased region" description="Low complexity" evidence="4">
    <location>
        <begin position="12"/>
        <end position="24"/>
    </location>
</feature>
<dbReference type="SUPFAM" id="SSF81901">
    <property type="entry name" value="HCP-like"/>
    <property type="match status" value="1"/>
</dbReference>
<feature type="repeat" description="PPR" evidence="3">
    <location>
        <begin position="606"/>
        <end position="640"/>
    </location>
</feature>
<evidence type="ECO:0000256" key="1">
    <source>
        <dbReference type="ARBA" id="ARBA00007626"/>
    </source>
</evidence>
<dbReference type="InterPro" id="IPR051240">
    <property type="entry name" value="Mito_RNA-Proc/Resp"/>
</dbReference>
<feature type="repeat" description="PPR" evidence="3">
    <location>
        <begin position="428"/>
        <end position="465"/>
    </location>
</feature>
<sequence>MQGFASYETPKTSTTFSSSSSSTSNGDSKLTTKKHTIFLFCPLLPSNSQQHKTMLKLLSSTSRQIQTHLTSPCLRVATESQPSSFVNSLSSLTGLAQRNHKSLSFYQRAFFFSGSSSGDGGGFAEVMVRSGASETEAEVGSADASDSSAIVPTNPRPEDYLTVYKCLKLTLELVKKEIEISKIQGRFLQGTIFPGNKQGKRQFSALSLDESLTPTITNIISNQHWSKLKVHLQNTDPNTLLQQLLNSGADPELILRYFTWSQKEFKLSHSLELTFRILNSLALTKKYSKIRSFLDKFVKYEKDYSVSAIFHAISMSGDSFCVNSILADMLVLAYVRNLKILRGFEAFKRAGDYGFKLSLISCNPLLSGLVKESENGDMEFVYREMIKRKIELNVISFNIVVNGLCKVGKLNRAGDVIEDMKVRGVSPNVITYNTLIDGYCKMGRIGKMYKADAILKEMVAKGICPNEVTYNILIDGFCKDENVSGAMRVFGEMQRQSLRPNVVTYNTLINGLCSDGKVDEAVALRDQMVSSDLEPNVVTHNVLINGFCKNKTVNEAINLFNDMEKQGVDPNAMTYTTLIDAYCKDGRMEDAFALYNMMIDRGIFPEVSTFNCLIAGLCSKGDVKAARNLMNEMVSKKLSADVVTYNILIDSLCQKGESRKAVKILDEMFEKGLNPSHVTYNTLMDGYCREGNLRAALIVRTRMERKGKQANVVTYNVLIKGFCLKGRLEDANGLLNEMLERGLVPNRTTYEIIKEEMMEKGFVPDIEGHVYNVSGTNLKLMQMESMHFGYRKPDLHTVLLTRWEAACIYLTLLTLEKGVLPDVSTPSCLIADVCRRGVIKPTRNLKGELLGEGSRAELVTNNTRK</sequence>
<feature type="region of interest" description="Disordered" evidence="4">
    <location>
        <begin position="1"/>
        <end position="28"/>
    </location>
</feature>
<evidence type="ECO:0000256" key="4">
    <source>
        <dbReference type="SAM" id="MobiDB-lite"/>
    </source>
</evidence>
<feature type="repeat" description="PPR" evidence="3">
    <location>
        <begin position="641"/>
        <end position="675"/>
    </location>
</feature>
<dbReference type="AlphaFoldDB" id="A0AAD6W1M7"/>
<evidence type="ECO:0000313" key="5">
    <source>
        <dbReference type="EMBL" id="KAJ6995868.1"/>
    </source>
</evidence>
<feature type="repeat" description="PPR" evidence="3">
    <location>
        <begin position="711"/>
        <end position="745"/>
    </location>
</feature>
<dbReference type="PROSITE" id="PS51375">
    <property type="entry name" value="PPR"/>
    <property type="match status" value="10"/>
</dbReference>
<dbReference type="EMBL" id="JAQIZT010000005">
    <property type="protein sequence ID" value="KAJ6995868.1"/>
    <property type="molecule type" value="Genomic_DNA"/>
</dbReference>
<protein>
    <recommendedName>
        <fullName evidence="7">Pentatricopeptide repeat-containing protein</fullName>
    </recommendedName>
</protein>
<keyword evidence="2" id="KW-0677">Repeat</keyword>
<dbReference type="InterPro" id="IPR011990">
    <property type="entry name" value="TPR-like_helical_dom_sf"/>
</dbReference>
<dbReference type="FunFam" id="1.25.40.10:FF:000558">
    <property type="entry name" value="Pentatricopeptide repeat-containing protein At5g39710"/>
    <property type="match status" value="2"/>
</dbReference>
<feature type="repeat" description="PPR" evidence="3">
    <location>
        <begin position="676"/>
        <end position="710"/>
    </location>
</feature>
<feature type="repeat" description="PPR" evidence="3">
    <location>
        <begin position="501"/>
        <end position="535"/>
    </location>
</feature>
<dbReference type="Pfam" id="PF13041">
    <property type="entry name" value="PPR_2"/>
    <property type="match status" value="5"/>
</dbReference>
<organism evidence="5 6">
    <name type="scientific">Populus alba x Populus x berolinensis</name>
    <dbReference type="NCBI Taxonomy" id="444605"/>
    <lineage>
        <taxon>Eukaryota</taxon>
        <taxon>Viridiplantae</taxon>
        <taxon>Streptophyta</taxon>
        <taxon>Embryophyta</taxon>
        <taxon>Tracheophyta</taxon>
        <taxon>Spermatophyta</taxon>
        <taxon>Magnoliopsida</taxon>
        <taxon>eudicotyledons</taxon>
        <taxon>Gunneridae</taxon>
        <taxon>Pentapetalae</taxon>
        <taxon>rosids</taxon>
        <taxon>fabids</taxon>
        <taxon>Malpighiales</taxon>
        <taxon>Salicaceae</taxon>
        <taxon>Saliceae</taxon>
        <taxon>Populus</taxon>
    </lineage>
</organism>
<proteinExistence type="inferred from homology"/>
<evidence type="ECO:0000313" key="6">
    <source>
        <dbReference type="Proteomes" id="UP001164929"/>
    </source>
</evidence>
<feature type="repeat" description="PPR" evidence="3">
    <location>
        <begin position="571"/>
        <end position="605"/>
    </location>
</feature>
<dbReference type="GO" id="GO:0003729">
    <property type="term" value="F:mRNA binding"/>
    <property type="evidence" value="ECO:0007669"/>
    <property type="project" value="TreeGrafter"/>
</dbReference>
<evidence type="ECO:0008006" key="7">
    <source>
        <dbReference type="Google" id="ProtNLM"/>
    </source>
</evidence>
<dbReference type="InterPro" id="IPR002885">
    <property type="entry name" value="PPR_rpt"/>
</dbReference>
<dbReference type="Gene3D" id="1.25.40.10">
    <property type="entry name" value="Tetratricopeptide repeat domain"/>
    <property type="match status" value="4"/>
</dbReference>
<gene>
    <name evidence="5" type="ORF">NC653_012673</name>
</gene>
<name>A0AAD6W1M7_9ROSI</name>
<dbReference type="NCBIfam" id="TIGR00756">
    <property type="entry name" value="PPR"/>
    <property type="match status" value="10"/>
</dbReference>